<sequence length="136" mass="15897">MLRKFTIISLLILMISTITSCESENSIGLWEDNIKLSEKQVEFSSNKNSIVINTEGKWWWVHEVSLDRNSNFNINKIDTSANNFIIEETEFRIERKNTTEIHIQMTKNKTNSERILLIDLESGNYFDRIEIIQAGI</sequence>
<keyword evidence="1" id="KW-0732">Signal</keyword>
<keyword evidence="3" id="KW-1185">Reference proteome</keyword>
<accession>A0ABM9P0U6</accession>
<feature type="signal peptide" evidence="1">
    <location>
        <begin position="1"/>
        <end position="20"/>
    </location>
</feature>
<evidence type="ECO:0000256" key="1">
    <source>
        <dbReference type="SAM" id="SignalP"/>
    </source>
</evidence>
<dbReference type="PROSITE" id="PS51257">
    <property type="entry name" value="PROKAR_LIPOPROTEIN"/>
    <property type="match status" value="1"/>
</dbReference>
<dbReference type="RefSeq" id="WP_101903127.1">
    <property type="nucleotide sequence ID" value="NZ_OZ038524.1"/>
</dbReference>
<evidence type="ECO:0008006" key="4">
    <source>
        <dbReference type="Google" id="ProtNLM"/>
    </source>
</evidence>
<feature type="chain" id="PRO_5046765041" description="Lipoprotein" evidence="1">
    <location>
        <begin position="21"/>
        <end position="136"/>
    </location>
</feature>
<dbReference type="EMBL" id="OZ038524">
    <property type="protein sequence ID" value="CAL2086402.1"/>
    <property type="molecule type" value="Genomic_DNA"/>
</dbReference>
<name>A0ABM9P0U6_9FLAO</name>
<evidence type="ECO:0000313" key="3">
    <source>
        <dbReference type="Proteomes" id="UP001497514"/>
    </source>
</evidence>
<reference evidence="2 3" key="1">
    <citation type="submission" date="2024-05" db="EMBL/GenBank/DDBJ databases">
        <authorList>
            <person name="Duchaud E."/>
        </authorList>
    </citation>
    <scope>NUCLEOTIDE SEQUENCE [LARGE SCALE GENOMIC DNA]</scope>
    <source>
        <strain evidence="2">Ena-SAMPLE-TAB-13-05-2024-13:56:06:370-140309</strain>
    </source>
</reference>
<organism evidence="2 3">
    <name type="scientific">Tenacibaculum dicentrarchi</name>
    <dbReference type="NCBI Taxonomy" id="669041"/>
    <lineage>
        <taxon>Bacteria</taxon>
        <taxon>Pseudomonadati</taxon>
        <taxon>Bacteroidota</taxon>
        <taxon>Flavobacteriia</taxon>
        <taxon>Flavobacteriales</taxon>
        <taxon>Flavobacteriaceae</taxon>
        <taxon>Tenacibaculum</taxon>
    </lineage>
</organism>
<gene>
    <name evidence="2" type="ORF">TD3509T_2048</name>
</gene>
<proteinExistence type="predicted"/>
<dbReference type="Proteomes" id="UP001497514">
    <property type="component" value="Chromosome"/>
</dbReference>
<evidence type="ECO:0000313" key="2">
    <source>
        <dbReference type="EMBL" id="CAL2086402.1"/>
    </source>
</evidence>
<protein>
    <recommendedName>
        <fullName evidence="4">Lipoprotein</fullName>
    </recommendedName>
</protein>